<evidence type="ECO:0000256" key="2">
    <source>
        <dbReference type="ARBA" id="ARBA00022729"/>
    </source>
</evidence>
<dbReference type="Proteomes" id="UP000271974">
    <property type="component" value="Unassembled WGS sequence"/>
</dbReference>
<accession>A0A3S1HYW0</accession>
<dbReference type="GO" id="GO:0006457">
    <property type="term" value="P:protein folding"/>
    <property type="evidence" value="ECO:0007669"/>
    <property type="project" value="TreeGrafter"/>
</dbReference>
<dbReference type="PANTHER" id="PTHR45672">
    <property type="entry name" value="PROTEIN DISULFIDE-ISOMERASE C17H9.14C-RELATED"/>
    <property type="match status" value="1"/>
</dbReference>
<dbReference type="InterPro" id="IPR005788">
    <property type="entry name" value="PDI_thioredoxin-like_dom"/>
</dbReference>
<comment type="caution">
    <text evidence="8">The sequence shown here is derived from an EMBL/GenBank/DDBJ whole genome shotgun (WGS) entry which is preliminary data.</text>
</comment>
<dbReference type="PRINTS" id="PR00421">
    <property type="entry name" value="THIOREDOXIN"/>
</dbReference>
<evidence type="ECO:0000256" key="1">
    <source>
        <dbReference type="ARBA" id="ARBA00006347"/>
    </source>
</evidence>
<dbReference type="GO" id="GO:0005783">
    <property type="term" value="C:endoplasmic reticulum"/>
    <property type="evidence" value="ECO:0007669"/>
    <property type="project" value="TreeGrafter"/>
</dbReference>
<dbReference type="STRING" id="188477.A0A3S1HYW0"/>
<protein>
    <recommendedName>
        <fullName evidence="7">Thioredoxin domain-containing protein</fullName>
    </recommendedName>
</protein>
<dbReference type="InterPro" id="IPR017937">
    <property type="entry name" value="Thioredoxin_CS"/>
</dbReference>
<dbReference type="PROSITE" id="PS51352">
    <property type="entry name" value="THIOREDOXIN_2"/>
    <property type="match status" value="3"/>
</dbReference>
<evidence type="ECO:0000313" key="9">
    <source>
        <dbReference type="Proteomes" id="UP000271974"/>
    </source>
</evidence>
<dbReference type="PROSITE" id="PS00194">
    <property type="entry name" value="THIOREDOXIN_1"/>
    <property type="match status" value="2"/>
</dbReference>
<sequence length="403" mass="45004">MYFSCSAPLVASCLFFSSVLISSRADDGHGSASVSYNQDSFKAGIDAKMNFVMFFAPWCGHCKSLAPTWNELGKIYNKLDDSPVTIAKVDCTEETALCADHEVTGFPTLKLFEKGGKSFKRYSGKRDLESLKNYVQEQVVGQDEQAQKGEAASEEKADSLVVLTDDNFVATVASGAFFIKFYAPWCGHCKKLAPTWDELAETYASRKGVSVAKIDCTQSTVICKQYEVRGYPTLLWFQDGDKVAKYQGSRSHEALKEYVDNMLETAAGAKKVEAEEQKTEDEPKQDVEVDVKGDVKDLTEENFKPFLSSRLVFVKFFAPWCGHCKRLAPTWEELAAKVKGEEVTIAKVDCTQHKSVCDANQVRGYPTLKIFRNGEHVADYKGSRSLDDLEQFVSQNLNKRDEL</sequence>
<dbReference type="NCBIfam" id="TIGR01126">
    <property type="entry name" value="pdi_dom"/>
    <property type="match status" value="3"/>
</dbReference>
<reference evidence="8 9" key="1">
    <citation type="submission" date="2019-01" db="EMBL/GenBank/DDBJ databases">
        <title>A draft genome assembly of the solar-powered sea slug Elysia chlorotica.</title>
        <authorList>
            <person name="Cai H."/>
            <person name="Li Q."/>
            <person name="Fang X."/>
            <person name="Li J."/>
            <person name="Curtis N.E."/>
            <person name="Altenburger A."/>
            <person name="Shibata T."/>
            <person name="Feng M."/>
            <person name="Maeda T."/>
            <person name="Schwartz J.A."/>
            <person name="Shigenobu S."/>
            <person name="Lundholm N."/>
            <person name="Nishiyama T."/>
            <person name="Yang H."/>
            <person name="Hasebe M."/>
            <person name="Li S."/>
            <person name="Pierce S.K."/>
            <person name="Wang J."/>
        </authorList>
    </citation>
    <scope>NUCLEOTIDE SEQUENCE [LARGE SCALE GENOMIC DNA]</scope>
    <source>
        <strain evidence="8">EC2010</strain>
        <tissue evidence="8">Whole organism of an adult</tissue>
    </source>
</reference>
<dbReference type="AlphaFoldDB" id="A0A3S1HYW0"/>
<dbReference type="OrthoDB" id="71336at2759"/>
<dbReference type="InterPro" id="IPR036249">
    <property type="entry name" value="Thioredoxin-like_sf"/>
</dbReference>
<keyword evidence="9" id="KW-1185">Reference proteome</keyword>
<comment type="similarity">
    <text evidence="1 5">Belongs to the protein disulfide isomerase family.</text>
</comment>
<keyword evidence="3" id="KW-0677">Repeat</keyword>
<feature type="domain" description="Thioredoxin" evidence="7">
    <location>
        <begin position="276"/>
        <end position="398"/>
    </location>
</feature>
<feature type="domain" description="Thioredoxin" evidence="7">
    <location>
        <begin position="19"/>
        <end position="140"/>
    </location>
</feature>
<proteinExistence type="inferred from homology"/>
<evidence type="ECO:0000256" key="5">
    <source>
        <dbReference type="RuleBase" id="RU004208"/>
    </source>
</evidence>
<evidence type="ECO:0000256" key="6">
    <source>
        <dbReference type="SAM" id="SignalP"/>
    </source>
</evidence>
<evidence type="ECO:0000259" key="7">
    <source>
        <dbReference type="PROSITE" id="PS51352"/>
    </source>
</evidence>
<keyword evidence="4" id="KW-0676">Redox-active center</keyword>
<dbReference type="EMBL" id="RQTK01000071">
    <property type="protein sequence ID" value="RUS88906.1"/>
    <property type="molecule type" value="Genomic_DNA"/>
</dbReference>
<evidence type="ECO:0000256" key="3">
    <source>
        <dbReference type="ARBA" id="ARBA00022737"/>
    </source>
</evidence>
<dbReference type="InterPro" id="IPR013766">
    <property type="entry name" value="Thioredoxin_domain"/>
</dbReference>
<dbReference type="PANTHER" id="PTHR45672:SF3">
    <property type="entry name" value="THIOREDOXIN DOMAIN-CONTAINING PROTEIN 5"/>
    <property type="match status" value="1"/>
</dbReference>
<evidence type="ECO:0000256" key="4">
    <source>
        <dbReference type="ARBA" id="ARBA00023284"/>
    </source>
</evidence>
<dbReference type="Gene3D" id="3.40.30.10">
    <property type="entry name" value="Glutaredoxin"/>
    <property type="match status" value="3"/>
</dbReference>
<feature type="chain" id="PRO_5018562243" description="Thioredoxin domain-containing protein" evidence="6">
    <location>
        <begin position="26"/>
        <end position="403"/>
    </location>
</feature>
<dbReference type="Pfam" id="PF00085">
    <property type="entry name" value="Thioredoxin"/>
    <property type="match status" value="3"/>
</dbReference>
<gene>
    <name evidence="8" type="ORF">EGW08_003345</name>
</gene>
<feature type="signal peptide" evidence="6">
    <location>
        <begin position="1"/>
        <end position="25"/>
    </location>
</feature>
<name>A0A3S1HYW0_ELYCH</name>
<dbReference type="GO" id="GO:0003756">
    <property type="term" value="F:protein disulfide isomerase activity"/>
    <property type="evidence" value="ECO:0007669"/>
    <property type="project" value="InterPro"/>
</dbReference>
<keyword evidence="2 6" id="KW-0732">Signal</keyword>
<dbReference type="SUPFAM" id="SSF52833">
    <property type="entry name" value="Thioredoxin-like"/>
    <property type="match status" value="3"/>
</dbReference>
<dbReference type="InterPro" id="IPR051063">
    <property type="entry name" value="PDI"/>
</dbReference>
<organism evidence="8 9">
    <name type="scientific">Elysia chlorotica</name>
    <name type="common">Eastern emerald elysia</name>
    <name type="synonym">Sea slug</name>
    <dbReference type="NCBI Taxonomy" id="188477"/>
    <lineage>
        <taxon>Eukaryota</taxon>
        <taxon>Metazoa</taxon>
        <taxon>Spiralia</taxon>
        <taxon>Lophotrochozoa</taxon>
        <taxon>Mollusca</taxon>
        <taxon>Gastropoda</taxon>
        <taxon>Heterobranchia</taxon>
        <taxon>Euthyneura</taxon>
        <taxon>Panpulmonata</taxon>
        <taxon>Sacoglossa</taxon>
        <taxon>Placobranchoidea</taxon>
        <taxon>Plakobranchidae</taxon>
        <taxon>Elysia</taxon>
    </lineage>
</organism>
<evidence type="ECO:0000313" key="8">
    <source>
        <dbReference type="EMBL" id="RUS88906.1"/>
    </source>
</evidence>
<feature type="domain" description="Thioredoxin" evidence="7">
    <location>
        <begin position="146"/>
        <end position="264"/>
    </location>
</feature>